<accession>A0AAV5WS71</accession>
<dbReference type="Proteomes" id="UP001432322">
    <property type="component" value="Unassembled WGS sequence"/>
</dbReference>
<dbReference type="AlphaFoldDB" id="A0AAV5WS71"/>
<feature type="non-terminal residue" evidence="2">
    <location>
        <position position="193"/>
    </location>
</feature>
<organism evidence="2 3">
    <name type="scientific">Pristionchus fissidentatus</name>
    <dbReference type="NCBI Taxonomy" id="1538716"/>
    <lineage>
        <taxon>Eukaryota</taxon>
        <taxon>Metazoa</taxon>
        <taxon>Ecdysozoa</taxon>
        <taxon>Nematoda</taxon>
        <taxon>Chromadorea</taxon>
        <taxon>Rhabditida</taxon>
        <taxon>Rhabditina</taxon>
        <taxon>Diplogasteromorpha</taxon>
        <taxon>Diplogasteroidea</taxon>
        <taxon>Neodiplogasteridae</taxon>
        <taxon>Pristionchus</taxon>
    </lineage>
</organism>
<feature type="transmembrane region" description="Helical" evidence="1">
    <location>
        <begin position="37"/>
        <end position="60"/>
    </location>
</feature>
<comment type="caution">
    <text evidence="2">The sequence shown here is derived from an EMBL/GenBank/DDBJ whole genome shotgun (WGS) entry which is preliminary data.</text>
</comment>
<proteinExistence type="predicted"/>
<dbReference type="EMBL" id="BTSY01000006">
    <property type="protein sequence ID" value="GMT34445.1"/>
    <property type="molecule type" value="Genomic_DNA"/>
</dbReference>
<keyword evidence="3" id="KW-1185">Reference proteome</keyword>
<keyword evidence="1" id="KW-1133">Transmembrane helix</keyword>
<gene>
    <name evidence="2" type="ORF">PFISCL1PPCAC_25742</name>
</gene>
<name>A0AAV5WS71_9BILA</name>
<sequence>MSASFNTLISFGEETIDLSVDLKPTTEKTIDRRQFPYVRAAIAISFIIVIAFSVTIFYYVNTAPINLTSPHLPSIPSHIAAVQQVVGRLPQKSNTNVLILNVQIMIYNTANDHFGGGEYRPMGGLYSNSATQTHAEGDLFVSHILVHTVAVIEEGQSGFMQCRASHATMKFPTHLFLRFEISVMLQMGRTNIF</sequence>
<evidence type="ECO:0000313" key="3">
    <source>
        <dbReference type="Proteomes" id="UP001432322"/>
    </source>
</evidence>
<evidence type="ECO:0000313" key="2">
    <source>
        <dbReference type="EMBL" id="GMT34445.1"/>
    </source>
</evidence>
<protein>
    <submittedName>
        <fullName evidence="2">Uncharacterized protein</fullName>
    </submittedName>
</protein>
<reference evidence="2" key="1">
    <citation type="submission" date="2023-10" db="EMBL/GenBank/DDBJ databases">
        <title>Genome assembly of Pristionchus species.</title>
        <authorList>
            <person name="Yoshida K."/>
            <person name="Sommer R.J."/>
        </authorList>
    </citation>
    <scope>NUCLEOTIDE SEQUENCE</scope>
    <source>
        <strain evidence="2">RS5133</strain>
    </source>
</reference>
<keyword evidence="1" id="KW-0472">Membrane</keyword>
<keyword evidence="1" id="KW-0812">Transmembrane</keyword>
<evidence type="ECO:0000256" key="1">
    <source>
        <dbReference type="SAM" id="Phobius"/>
    </source>
</evidence>